<organism evidence="1 2">
    <name type="scientific">Petrolisthes manimaculis</name>
    <dbReference type="NCBI Taxonomy" id="1843537"/>
    <lineage>
        <taxon>Eukaryota</taxon>
        <taxon>Metazoa</taxon>
        <taxon>Ecdysozoa</taxon>
        <taxon>Arthropoda</taxon>
        <taxon>Crustacea</taxon>
        <taxon>Multicrustacea</taxon>
        <taxon>Malacostraca</taxon>
        <taxon>Eumalacostraca</taxon>
        <taxon>Eucarida</taxon>
        <taxon>Decapoda</taxon>
        <taxon>Pleocyemata</taxon>
        <taxon>Anomura</taxon>
        <taxon>Galatheoidea</taxon>
        <taxon>Porcellanidae</taxon>
        <taxon>Petrolisthes</taxon>
    </lineage>
</organism>
<accession>A0AAE1PPM2</accession>
<gene>
    <name evidence="1" type="ORF">Pmani_016349</name>
</gene>
<dbReference type="Proteomes" id="UP001292094">
    <property type="component" value="Unassembled WGS sequence"/>
</dbReference>
<dbReference type="EMBL" id="JAWZYT010001435">
    <property type="protein sequence ID" value="KAK4312193.1"/>
    <property type="molecule type" value="Genomic_DNA"/>
</dbReference>
<reference evidence="1" key="1">
    <citation type="submission" date="2023-11" db="EMBL/GenBank/DDBJ databases">
        <title>Genome assemblies of two species of porcelain crab, Petrolisthes cinctipes and Petrolisthes manimaculis (Anomura: Porcellanidae).</title>
        <authorList>
            <person name="Angst P."/>
        </authorList>
    </citation>
    <scope>NUCLEOTIDE SEQUENCE</scope>
    <source>
        <strain evidence="1">PB745_02</strain>
        <tissue evidence="1">Gill</tissue>
    </source>
</reference>
<dbReference type="AlphaFoldDB" id="A0AAE1PPM2"/>
<evidence type="ECO:0000313" key="2">
    <source>
        <dbReference type="Proteomes" id="UP001292094"/>
    </source>
</evidence>
<name>A0AAE1PPM2_9EUCA</name>
<protein>
    <recommendedName>
        <fullName evidence="3">Integrase zinc-binding domain-containing protein</fullName>
    </recommendedName>
</protein>
<evidence type="ECO:0000313" key="1">
    <source>
        <dbReference type="EMBL" id="KAK4312193.1"/>
    </source>
</evidence>
<evidence type="ECO:0008006" key="3">
    <source>
        <dbReference type="Google" id="ProtNLM"/>
    </source>
</evidence>
<proteinExistence type="predicted"/>
<comment type="caution">
    <text evidence="1">The sequence shown here is derived from an EMBL/GenBank/DDBJ whole genome shotgun (WGS) entry which is preliminary data.</text>
</comment>
<keyword evidence="2" id="KW-1185">Reference proteome</keyword>
<sequence>MPDERPMYNVSIEETFDVIKRAHIATGHGGRDRMVKHLAEKYANITKDALKLFKSYCEACQENIKRPVATSVVVLPIISNEFNSRGQVDLVDMQSKPCRSHKWIMVYQCHLTNILFLLLFICNA</sequence>